<dbReference type="Gramene" id="KMS94265">
    <property type="protein sequence ID" value="KMS94265"/>
    <property type="gene ID" value="BVRB_023150"/>
</dbReference>
<protein>
    <submittedName>
        <fullName evidence="1">Uncharacterized protein</fullName>
    </submittedName>
</protein>
<evidence type="ECO:0000313" key="2">
    <source>
        <dbReference type="Proteomes" id="UP000035740"/>
    </source>
</evidence>
<dbReference type="AlphaFoldDB" id="A0A0J8DTZ0"/>
<sequence>MMVWNRSWMDRQLILIVTSMTNLLMVRGSCCRSGCYRACHQ</sequence>
<dbReference type="Proteomes" id="UP000035740">
    <property type="component" value="Unassembled WGS sequence"/>
</dbReference>
<gene>
    <name evidence="1" type="ORF">BVRB_023150</name>
</gene>
<reference evidence="1 2" key="1">
    <citation type="journal article" date="2014" name="Nature">
        <title>The genome of the recently domesticated crop plant sugar beet (Beta vulgaris).</title>
        <authorList>
            <person name="Dohm J.C."/>
            <person name="Minoche A.E."/>
            <person name="Holtgrawe D."/>
            <person name="Capella-Gutierrez S."/>
            <person name="Zakrzewski F."/>
            <person name="Tafer H."/>
            <person name="Rupp O."/>
            <person name="Sorensen T.R."/>
            <person name="Stracke R."/>
            <person name="Reinhardt R."/>
            <person name="Goesmann A."/>
            <person name="Kraft T."/>
            <person name="Schulz B."/>
            <person name="Stadler P.F."/>
            <person name="Schmidt T."/>
            <person name="Gabaldon T."/>
            <person name="Lehrach H."/>
            <person name="Weisshaar B."/>
            <person name="Himmelbauer H."/>
        </authorList>
    </citation>
    <scope>NUCLEOTIDE SEQUENCE [LARGE SCALE GENOMIC DNA]</scope>
    <source>
        <tissue evidence="1">Taproot</tissue>
    </source>
</reference>
<accession>A0A0J8DTZ0</accession>
<name>A0A0J8DTZ0_BETVV</name>
<organism evidence="1 2">
    <name type="scientific">Beta vulgaris subsp. vulgaris</name>
    <name type="common">Beet</name>
    <dbReference type="NCBI Taxonomy" id="3555"/>
    <lineage>
        <taxon>Eukaryota</taxon>
        <taxon>Viridiplantae</taxon>
        <taxon>Streptophyta</taxon>
        <taxon>Embryophyta</taxon>
        <taxon>Tracheophyta</taxon>
        <taxon>Spermatophyta</taxon>
        <taxon>Magnoliopsida</taxon>
        <taxon>eudicotyledons</taxon>
        <taxon>Gunneridae</taxon>
        <taxon>Pentapetalae</taxon>
        <taxon>Caryophyllales</taxon>
        <taxon>Chenopodiaceae</taxon>
        <taxon>Betoideae</taxon>
        <taxon>Beta</taxon>
    </lineage>
</organism>
<keyword evidence="2" id="KW-1185">Reference proteome</keyword>
<proteinExistence type="predicted"/>
<evidence type="ECO:0000313" key="1">
    <source>
        <dbReference type="EMBL" id="KMS94265.1"/>
    </source>
</evidence>
<dbReference type="EMBL" id="KQ094778">
    <property type="protein sequence ID" value="KMS94265.1"/>
    <property type="molecule type" value="Genomic_DNA"/>
</dbReference>